<name>A0ABW4RE91_9BACL</name>
<dbReference type="RefSeq" id="WP_347327426.1">
    <property type="nucleotide sequence ID" value="NZ_JBCGUH010000030.1"/>
</dbReference>
<reference evidence="2" key="1">
    <citation type="journal article" date="2019" name="Int. J. Syst. Evol. Microbiol.">
        <title>The Global Catalogue of Microorganisms (GCM) 10K type strain sequencing project: providing services to taxonomists for standard genome sequencing and annotation.</title>
        <authorList>
            <consortium name="The Broad Institute Genomics Platform"/>
            <consortium name="The Broad Institute Genome Sequencing Center for Infectious Disease"/>
            <person name="Wu L."/>
            <person name="Ma J."/>
        </authorList>
    </citation>
    <scope>NUCLEOTIDE SEQUENCE [LARGE SCALE GENOMIC DNA]</scope>
    <source>
        <strain evidence="2">CCUG 54950</strain>
    </source>
</reference>
<proteinExistence type="predicted"/>
<keyword evidence="2" id="KW-1185">Reference proteome</keyword>
<gene>
    <name evidence="1" type="ORF">ACFSC9_00590</name>
</gene>
<evidence type="ECO:0000313" key="2">
    <source>
        <dbReference type="Proteomes" id="UP001597233"/>
    </source>
</evidence>
<sequence>MTSFIQKYRDELWWEIYWIVEAMMDQEGPTTDLYVLNAKYSVLSKVWNDLGSVLEGGEQV</sequence>
<comment type="caution">
    <text evidence="1">The sequence shown here is derived from an EMBL/GenBank/DDBJ whole genome shotgun (WGS) entry which is preliminary data.</text>
</comment>
<protein>
    <submittedName>
        <fullName evidence="1">Uncharacterized protein</fullName>
    </submittedName>
</protein>
<organism evidence="1 2">
    <name type="scientific">Paenibacillus wenxiniae</name>
    <dbReference type="NCBI Taxonomy" id="1636843"/>
    <lineage>
        <taxon>Bacteria</taxon>
        <taxon>Bacillati</taxon>
        <taxon>Bacillota</taxon>
        <taxon>Bacilli</taxon>
        <taxon>Bacillales</taxon>
        <taxon>Paenibacillaceae</taxon>
        <taxon>Paenibacillus</taxon>
    </lineage>
</organism>
<dbReference type="EMBL" id="JBHUEH010000003">
    <property type="protein sequence ID" value="MFD1884018.1"/>
    <property type="molecule type" value="Genomic_DNA"/>
</dbReference>
<evidence type="ECO:0000313" key="1">
    <source>
        <dbReference type="EMBL" id="MFD1884018.1"/>
    </source>
</evidence>
<accession>A0ABW4RE91</accession>
<dbReference type="Proteomes" id="UP001597233">
    <property type="component" value="Unassembled WGS sequence"/>
</dbReference>